<evidence type="ECO:0000313" key="1">
    <source>
        <dbReference type="EMBL" id="MBE9040480.1"/>
    </source>
</evidence>
<reference evidence="1" key="1">
    <citation type="submission" date="2020-10" db="EMBL/GenBank/DDBJ databases">
        <authorList>
            <person name="Castelo-Branco R."/>
            <person name="Eusebio N."/>
            <person name="Adriana R."/>
            <person name="Vieira A."/>
            <person name="Brugerolle De Fraissinette N."/>
            <person name="Rezende De Castro R."/>
            <person name="Schneider M.P."/>
            <person name="Vasconcelos V."/>
            <person name="Leao P.N."/>
        </authorList>
    </citation>
    <scope>NUCLEOTIDE SEQUENCE</scope>
    <source>
        <strain evidence="1">LEGE 11467</strain>
    </source>
</reference>
<organism evidence="1 2">
    <name type="scientific">Zarconia navalis LEGE 11467</name>
    <dbReference type="NCBI Taxonomy" id="1828826"/>
    <lineage>
        <taxon>Bacteria</taxon>
        <taxon>Bacillati</taxon>
        <taxon>Cyanobacteriota</taxon>
        <taxon>Cyanophyceae</taxon>
        <taxon>Oscillatoriophycideae</taxon>
        <taxon>Oscillatoriales</taxon>
        <taxon>Oscillatoriales incertae sedis</taxon>
        <taxon>Zarconia</taxon>
        <taxon>Zarconia navalis</taxon>
    </lineage>
</organism>
<evidence type="ECO:0000313" key="2">
    <source>
        <dbReference type="Proteomes" id="UP000621799"/>
    </source>
</evidence>
<accession>A0A928Z7F4</accession>
<dbReference type="EMBL" id="JADEXN010000088">
    <property type="protein sequence ID" value="MBE9040480.1"/>
    <property type="molecule type" value="Genomic_DNA"/>
</dbReference>
<comment type="caution">
    <text evidence="1">The sequence shown here is derived from an EMBL/GenBank/DDBJ whole genome shotgun (WGS) entry which is preliminary data.</text>
</comment>
<gene>
    <name evidence="1" type="ORF">IQ235_06710</name>
</gene>
<keyword evidence="2" id="KW-1185">Reference proteome</keyword>
<sequence>MCIPSSEGYQRVEEWRLWWIFAYLSPSGECRSEVMSDAWTFFHGSFLDTSEGENLTIAVVTQKLFGLVRSSSENSNHAELCLRGYISNQIRFACDRLAAQFGEQYGFCARDLWSFVLNDVPPDRMRLSPTGYQSTADRILETFDPDRGSLNTYIDRLVKRQPELKQCLLQHGVYLATAWGILNNTTVHKLEDVLSQFYNKTAVEVRQACQLLRAFHAVYSRNRIQDRTQRTGGGRCKPPTTEQLEQMTQFIHDRGNTTFPSETNEVLGLLKDIAADLRHHHIYKKTGNLPPGVMVDPQFGYDIPDNKPPYEGQGDDGDREIEEFLRQYRQQLLHCLEKAIDRVIEVRVEGFRKQTSKKDPHKGDRKAKKFLAAMELHQCDRRSMEEIALTLGLKDQPTVSKLLKLKAFRTDVRHYTLQLLRDRVIELAGQYLDPDRLQHLDRLLDEVLGERIDEMFGSTEHILADRICRYLDRR</sequence>
<dbReference type="Proteomes" id="UP000621799">
    <property type="component" value="Unassembled WGS sequence"/>
</dbReference>
<proteinExistence type="predicted"/>
<protein>
    <submittedName>
        <fullName evidence="1">Uncharacterized protein</fullName>
    </submittedName>
</protein>
<name>A0A928Z7F4_9CYAN</name>
<dbReference type="AlphaFoldDB" id="A0A928Z7F4"/>